<proteinExistence type="predicted"/>
<feature type="compositionally biased region" description="Low complexity" evidence="1">
    <location>
        <begin position="184"/>
        <end position="194"/>
    </location>
</feature>
<keyword evidence="3" id="KW-1185">Reference proteome</keyword>
<reference evidence="2 3" key="1">
    <citation type="submission" date="2019-07" db="EMBL/GenBank/DDBJ databases">
        <title>Annotation for the trematode Paragonimus westermani.</title>
        <authorList>
            <person name="Choi Y.-J."/>
        </authorList>
    </citation>
    <scope>NUCLEOTIDE SEQUENCE [LARGE SCALE GENOMIC DNA]</scope>
    <source>
        <strain evidence="2">180907_Pwestermani</strain>
    </source>
</reference>
<evidence type="ECO:0000313" key="2">
    <source>
        <dbReference type="EMBL" id="KAF8569896.1"/>
    </source>
</evidence>
<feature type="compositionally biased region" description="Polar residues" evidence="1">
    <location>
        <begin position="205"/>
        <end position="224"/>
    </location>
</feature>
<feature type="region of interest" description="Disordered" evidence="1">
    <location>
        <begin position="117"/>
        <end position="149"/>
    </location>
</feature>
<accession>A0A8T0DRD1</accession>
<dbReference type="AlphaFoldDB" id="A0A8T0DRD1"/>
<feature type="region of interest" description="Disordered" evidence="1">
    <location>
        <begin position="180"/>
        <end position="224"/>
    </location>
</feature>
<evidence type="ECO:0008006" key="4">
    <source>
        <dbReference type="Google" id="ProtNLM"/>
    </source>
</evidence>
<evidence type="ECO:0000313" key="3">
    <source>
        <dbReference type="Proteomes" id="UP000699462"/>
    </source>
</evidence>
<protein>
    <recommendedName>
        <fullName evidence="4">NTR domain-containing protein</fullName>
    </recommendedName>
</protein>
<organism evidence="2 3">
    <name type="scientific">Paragonimus westermani</name>
    <dbReference type="NCBI Taxonomy" id="34504"/>
    <lineage>
        <taxon>Eukaryota</taxon>
        <taxon>Metazoa</taxon>
        <taxon>Spiralia</taxon>
        <taxon>Lophotrochozoa</taxon>
        <taxon>Platyhelminthes</taxon>
        <taxon>Trematoda</taxon>
        <taxon>Digenea</taxon>
        <taxon>Plagiorchiida</taxon>
        <taxon>Troglotremata</taxon>
        <taxon>Troglotrematidae</taxon>
        <taxon>Paragonimus</taxon>
    </lineage>
</organism>
<name>A0A8T0DRD1_9TREM</name>
<sequence>MADVAMRVQILQAERRNTSKGSHMYTLLLDRRLKVFKANKSFQSLVHTTVEVACNCAILEKALRDDPSSLGRWIVMGKLVDGGKLLQVEHLSRIRNPGSALKRAVRAIRRHNPKLCHLSLPETSAPVPDKKSKSFAGQRDQSQQVSVDLWPDDDKLNKRFASRRQVRASQLTQPRISVDGVAHSRTTSRSSLRANNRRALVRRSQSSWSKHVVTEPQTGGQTQTDQFRVPRVASRNKNTGKEHNFPIDSYKPRQDVIIETEKELFSPQTLLPWLR</sequence>
<dbReference type="Proteomes" id="UP000699462">
    <property type="component" value="Unassembled WGS sequence"/>
</dbReference>
<evidence type="ECO:0000256" key="1">
    <source>
        <dbReference type="SAM" id="MobiDB-lite"/>
    </source>
</evidence>
<gene>
    <name evidence="2" type="ORF">P879_05832</name>
</gene>
<dbReference type="EMBL" id="JTDF01001521">
    <property type="protein sequence ID" value="KAF8569896.1"/>
    <property type="molecule type" value="Genomic_DNA"/>
</dbReference>
<dbReference type="OrthoDB" id="10449876at2759"/>
<comment type="caution">
    <text evidence="2">The sequence shown here is derived from an EMBL/GenBank/DDBJ whole genome shotgun (WGS) entry which is preliminary data.</text>
</comment>